<dbReference type="KEGG" id="rdp:RD2015_2444"/>
<sequence>MPGTSGQAPGHSLRSFITGLRAMRTHLRTAPTAAPTAARMTARMAALVTSLVTALAPASAAHATTPDEAKGLWLSADGGAVIEFKPCADRPTALCGRIVWDKDAGKPADTCGIQIAQLDRFENDAWRDGWVYDPRDRKKYKGALRIKNGDLHIRAYIGTEILGQTEQMRRVTELPATPVCKS</sequence>
<protein>
    <submittedName>
        <fullName evidence="1">Uncharacterized protein</fullName>
    </submittedName>
</protein>
<dbReference type="AlphaFoldDB" id="A0A0U3NEQ8"/>
<dbReference type="PANTHER" id="PTHR36919">
    <property type="entry name" value="BLR1215 PROTEIN"/>
    <property type="match status" value="1"/>
</dbReference>
<dbReference type="Gene3D" id="2.40.128.520">
    <property type="match status" value="1"/>
</dbReference>
<evidence type="ECO:0000313" key="2">
    <source>
        <dbReference type="Proteomes" id="UP000060699"/>
    </source>
</evidence>
<keyword evidence="2" id="KW-1185">Reference proteome</keyword>
<dbReference type="InterPro" id="IPR019223">
    <property type="entry name" value="DUF2147"/>
</dbReference>
<accession>A0A0U3NEQ8</accession>
<reference evidence="1 2" key="1">
    <citation type="submission" date="2015-12" db="EMBL/GenBank/DDBJ databases">
        <title>Complete genome of Roseateles depolymerans KCTC 42856.</title>
        <authorList>
            <person name="Kim K.M."/>
        </authorList>
    </citation>
    <scope>NUCLEOTIDE SEQUENCE [LARGE SCALE GENOMIC DNA]</scope>
    <source>
        <strain evidence="1 2">KCTC 42856</strain>
    </source>
</reference>
<dbReference type="EMBL" id="CP013729">
    <property type="protein sequence ID" value="ALV06912.1"/>
    <property type="molecule type" value="Genomic_DNA"/>
</dbReference>
<evidence type="ECO:0000313" key="1">
    <source>
        <dbReference type="EMBL" id="ALV06912.1"/>
    </source>
</evidence>
<proteinExistence type="predicted"/>
<dbReference type="PANTHER" id="PTHR36919:SF2">
    <property type="entry name" value="BLL6627 PROTEIN"/>
    <property type="match status" value="1"/>
</dbReference>
<gene>
    <name evidence="1" type="ORF">RD2015_2444</name>
</gene>
<organism evidence="1 2">
    <name type="scientific">Roseateles depolymerans</name>
    <dbReference type="NCBI Taxonomy" id="76731"/>
    <lineage>
        <taxon>Bacteria</taxon>
        <taxon>Pseudomonadati</taxon>
        <taxon>Pseudomonadota</taxon>
        <taxon>Betaproteobacteria</taxon>
        <taxon>Burkholderiales</taxon>
        <taxon>Sphaerotilaceae</taxon>
        <taxon>Roseateles</taxon>
    </lineage>
</organism>
<dbReference type="PATRIC" id="fig|76731.3.peg.2503"/>
<dbReference type="STRING" id="76731.RD2015_2444"/>
<dbReference type="Pfam" id="PF09917">
    <property type="entry name" value="DUF2147"/>
    <property type="match status" value="1"/>
</dbReference>
<dbReference type="Proteomes" id="UP000060699">
    <property type="component" value="Chromosome"/>
</dbReference>
<name>A0A0U3NEQ8_9BURK</name>